<protein>
    <submittedName>
        <fullName evidence="2">Uncharacterized protein</fullName>
    </submittedName>
</protein>
<dbReference type="Gene3D" id="2.120.10.80">
    <property type="entry name" value="Kelch-type beta propeller"/>
    <property type="match status" value="2"/>
</dbReference>
<feature type="compositionally biased region" description="Low complexity" evidence="1">
    <location>
        <begin position="31"/>
        <end position="51"/>
    </location>
</feature>
<dbReference type="AlphaFoldDB" id="A0A1H1ZIA2"/>
<evidence type="ECO:0000313" key="3">
    <source>
        <dbReference type="Proteomes" id="UP000199092"/>
    </source>
</evidence>
<accession>A0A1H1ZIA2</accession>
<dbReference type="InterPro" id="IPR011043">
    <property type="entry name" value="Gal_Oxase/kelch_b-propeller"/>
</dbReference>
<proteinExistence type="predicted"/>
<reference evidence="2 3" key="1">
    <citation type="submission" date="2016-10" db="EMBL/GenBank/DDBJ databases">
        <authorList>
            <person name="de Groot N.N."/>
        </authorList>
    </citation>
    <scope>NUCLEOTIDE SEQUENCE [LARGE SCALE GENOMIC DNA]</scope>
    <source>
        <strain evidence="2 3">DSM 21741</strain>
    </source>
</reference>
<keyword evidence="3" id="KW-1185">Reference proteome</keyword>
<dbReference type="InterPro" id="IPR015915">
    <property type="entry name" value="Kelch-typ_b-propeller"/>
</dbReference>
<dbReference type="GO" id="GO:0005935">
    <property type="term" value="C:cellular bud neck"/>
    <property type="evidence" value="ECO:0007669"/>
    <property type="project" value="TreeGrafter"/>
</dbReference>
<name>A0A1H1ZIA2_9ACTN</name>
<gene>
    <name evidence="2" type="ORF">SAMN04488543_3795</name>
</gene>
<dbReference type="PANTHER" id="PTHR31778">
    <property type="entry name" value="BUD SITE SELECTION PROTEIN RAX2"/>
    <property type="match status" value="1"/>
</dbReference>
<sequence>MELSSAVVELGRGPLTAGAAAPVTAPPPTTAPAGATPSETSGPPVASGGPAAADAGWSPLFGSPALPGDLVAVAVSGPDVYVGGNFIYGMAGMANDSHLRIAHWDGHGWHPLGAGLDGAVRAIAVVGTDVYVGGDFTVAGGTVVSPHLARWDGRAWSAVPGSPTDPDRSYGTTVRALASDGTTLYVGGTFTRAGDVDCHSLAALDLATGRWSEPGGGVRSSYSTEPSEVRALALRGTELFVGGSFDRAGQTEVSSFASLDPASGTWTAYGTGVRDDDLQGFVNALAVDDATGAVHLGGRFTRAGDVHAWNLAVLGADGFASLGDVGSYGGSNAEVAALAVTGSGLYLGGSFTTVGNAATQHLAVWDGTAWAGVGDGVDNVVRALAATPDGGVVVLGDFVFSGALRVVHGAVWSGTGWRTFGQGVNADPYGGGTVAALVPDGDAVYVGGLFDQAGQLPVRSVARWDGQGWDALAGGVTATISHGQVFAMTSLGGDLYATGAFQTAGGRVMNNIARWDGSAWLPLGDGLDDAGYALTVLGGKLYVGGTFNLAGRVRADHLACWDPATSSWSAVGNSPRYDDEVRALAAIDDRYLVVGGTFQRFFDQNTTVVDGLWGMVLFDTAAEHTDDLLTGYRLLEGTSRYGGPGWVHALHVLGGDLYVGGWFDVAGIMALGDQPSPGFPAANLAVWHFAGDGSWETCGGGTDHQVTALTTTAGVLGVGGWFSRAGAVPAARVATFDPAARSWSVLGSGLSDGERGASWALALAPSGSDGLWVGGQFPVAGGAPSDNLAQWTGS</sequence>
<dbReference type="STRING" id="546871.SAMN04488543_3795"/>
<dbReference type="EMBL" id="LT629749">
    <property type="protein sequence ID" value="SDT33448.1"/>
    <property type="molecule type" value="Genomic_DNA"/>
</dbReference>
<dbReference type="OrthoDB" id="5178352at2"/>
<dbReference type="GO" id="GO:1902929">
    <property type="term" value="C:plasma membrane of growing cell tip"/>
    <property type="evidence" value="ECO:0007669"/>
    <property type="project" value="TreeGrafter"/>
</dbReference>
<dbReference type="Proteomes" id="UP000199092">
    <property type="component" value="Chromosome I"/>
</dbReference>
<dbReference type="SUPFAM" id="SSF50965">
    <property type="entry name" value="Galactose oxidase, central domain"/>
    <property type="match status" value="3"/>
</dbReference>
<dbReference type="PANTHER" id="PTHR31778:SF2">
    <property type="entry name" value="BUD SITE SELECTION PROTEIN RAX2"/>
    <property type="match status" value="1"/>
</dbReference>
<evidence type="ECO:0000256" key="1">
    <source>
        <dbReference type="SAM" id="MobiDB-lite"/>
    </source>
</evidence>
<dbReference type="RefSeq" id="WP_091414833.1">
    <property type="nucleotide sequence ID" value="NZ_LT629749.1"/>
</dbReference>
<evidence type="ECO:0000313" key="2">
    <source>
        <dbReference type="EMBL" id="SDT33448.1"/>
    </source>
</evidence>
<feature type="region of interest" description="Disordered" evidence="1">
    <location>
        <begin position="17"/>
        <end position="51"/>
    </location>
</feature>
<organism evidence="2 3">
    <name type="scientific">Friedmanniella luteola</name>
    <dbReference type="NCBI Taxonomy" id="546871"/>
    <lineage>
        <taxon>Bacteria</taxon>
        <taxon>Bacillati</taxon>
        <taxon>Actinomycetota</taxon>
        <taxon>Actinomycetes</taxon>
        <taxon>Propionibacteriales</taxon>
        <taxon>Nocardioidaceae</taxon>
        <taxon>Friedmanniella</taxon>
    </lineage>
</organism>